<dbReference type="AlphaFoldDB" id="A0A9Q3ADQ0"/>
<evidence type="ECO:0000313" key="3">
    <source>
        <dbReference type="Proteomes" id="UP001106592"/>
    </source>
</evidence>
<dbReference type="Proteomes" id="UP001106592">
    <property type="component" value="Unassembled WGS sequence"/>
</dbReference>
<keyword evidence="3" id="KW-1185">Reference proteome</keyword>
<gene>
    <name evidence="2" type="ORF">KUO17_12880</name>
</gene>
<proteinExistence type="predicted"/>
<dbReference type="RefSeq" id="WP_217975941.1">
    <property type="nucleotide sequence ID" value="NZ_JAHTBI010000045.1"/>
</dbReference>
<keyword evidence="2" id="KW-0282">Flagellum</keyword>
<sequence length="523" mass="56051">MTGEINSLGPQAAANPQARSAAMTGELLKLLQPQAALLAPGETAQAKVLSLRQVGQDFQLLLQLTQNNGRQTTVQTSVSQPLPQGSELTVSQPNASNLAITVQQAIARNVASLTQLDTRQLPPGTLLQGKVLTTQALPQAAGQPALFRSLVTLLNTAQAGATLNIDSPRPLALGSLLSARVQGEQSISFVPLSGRQEQLAITQHLSTQQSRQASLQGLLASLQQLSGQQRLPVEVRASVDTLLASLPDLRQLSDAKGLAQALHNSGAFLEAKLLSGAPGGLTPDLKAQVVRLVAQLLPGLPSSTQFNPAAAASTLAQAMPGMVRNALGMLGQVSPRPAPGNFPLPSRLLQSADGEDDLEHLLRLAAAAISRLQSHQLAGLEQTRTTAEGNLQTTWQLEIPVRNGQEFMPLQMKFQREETPEQQADAERERRDPLEMLWRVELSFDLSPLGPLQVQAQISQGNLSSQLWAELPSTAQLIDSQLDSLRTRLVERGLTVGELRCHHGTPPQGPRTHLEQRWVDENA</sequence>
<name>A0A9Q3ADQ0_9PSED</name>
<evidence type="ECO:0000313" key="2">
    <source>
        <dbReference type="EMBL" id="MBV6287910.1"/>
    </source>
</evidence>
<comment type="caution">
    <text evidence="2">The sequence shown here is derived from an EMBL/GenBank/DDBJ whole genome shotgun (WGS) entry which is preliminary data.</text>
</comment>
<protein>
    <submittedName>
        <fullName evidence="2">Flagellar hook-length control protein FliK</fullName>
    </submittedName>
</protein>
<keyword evidence="2" id="KW-0969">Cilium</keyword>
<reference evidence="2" key="1">
    <citation type="journal article" date="2022" name="Int. J. Syst. Evol. Microbiol.">
        <title>Pseudomonas aegrilactucae sp. nov. and Pseudomonas morbosilactucae sp. nov., pathogens causing bacterial rot of lettuce in Japan.</title>
        <authorList>
            <person name="Sawada H."/>
            <person name="Fujikawa T."/>
            <person name="Satou M."/>
        </authorList>
    </citation>
    <scope>NUCLEOTIDE SEQUENCE</scope>
    <source>
        <strain evidence="2">MAFF 301350</strain>
    </source>
</reference>
<dbReference type="InterPro" id="IPR021136">
    <property type="entry name" value="Flagellar_hook_control-like_C"/>
</dbReference>
<evidence type="ECO:0000259" key="1">
    <source>
        <dbReference type="Pfam" id="PF02120"/>
    </source>
</evidence>
<reference evidence="2" key="2">
    <citation type="journal article" date="2023" name="Plant Pathol.">
        <title>Dismantling and reorganizing Pseudomonas marginalis sensu#lato.</title>
        <authorList>
            <person name="Sawada H."/>
            <person name="Fujikawa T."/>
            <person name="Satou M."/>
        </authorList>
    </citation>
    <scope>NUCLEOTIDE SEQUENCE</scope>
    <source>
        <strain evidence="2">MAFF 301350</strain>
    </source>
</reference>
<feature type="domain" description="Flagellar hook-length control protein-like C-terminal" evidence="1">
    <location>
        <begin position="435"/>
        <end position="509"/>
    </location>
</feature>
<organism evidence="2 3">
    <name type="scientific">Pseudomonas aegrilactucae</name>
    <dbReference type="NCBI Taxonomy" id="2854028"/>
    <lineage>
        <taxon>Bacteria</taxon>
        <taxon>Pseudomonadati</taxon>
        <taxon>Pseudomonadota</taxon>
        <taxon>Gammaproteobacteria</taxon>
        <taxon>Pseudomonadales</taxon>
        <taxon>Pseudomonadaceae</taxon>
        <taxon>Pseudomonas</taxon>
    </lineage>
</organism>
<dbReference type="EMBL" id="JAHTBI010000045">
    <property type="protein sequence ID" value="MBV6287910.1"/>
    <property type="molecule type" value="Genomic_DNA"/>
</dbReference>
<accession>A0A9Q3ADQ0</accession>
<dbReference type="Pfam" id="PF02120">
    <property type="entry name" value="Flg_hook"/>
    <property type="match status" value="1"/>
</dbReference>
<keyword evidence="2" id="KW-0966">Cell projection</keyword>